<dbReference type="InterPro" id="IPR006035">
    <property type="entry name" value="Ureohydrolase"/>
</dbReference>
<evidence type="ECO:0000256" key="1">
    <source>
        <dbReference type="ARBA" id="ARBA00009227"/>
    </source>
</evidence>
<dbReference type="InterPro" id="IPR020855">
    <property type="entry name" value="Ureohydrolase_Mn_BS"/>
</dbReference>
<keyword evidence="8" id="KW-1185">Reference proteome</keyword>
<feature type="binding site" evidence="4">
    <location>
        <position position="208"/>
    </location>
    <ligand>
        <name>Mn(2+)</name>
        <dbReference type="ChEBI" id="CHEBI:29035"/>
        <label>1</label>
    </ligand>
</feature>
<feature type="chain" id="PRO_5007862296" evidence="6">
    <location>
        <begin position="17"/>
        <end position="400"/>
    </location>
</feature>
<dbReference type="OrthoDB" id="288726at2759"/>
<sequence length="400" mass="43448">MLFPVALLGVVLAAVAHEGHVHDATPDTVPETEFQSWVAKYGKQEDLPFSGPLSFSHLPYAKCLEEPDAKFSVAVLGMPFDTTTSYRPGARFGPFGIRAGSRRQRPGRGYVLHYGFNPYVSGKTILDCGDVPISPVHNGLALDQMEVAYADLLRRPIANEEIDRTRSLALDGVEHPRIVTLGGDHTIVLPILRALHGIYGPVTVIHFDAHLDTWPAPPGIPAPYEAAEITHGTFFTSAYKEGLLTNSSIHAGIRCKFTGMEDLEHDVEMGFALITTDDIDDVGVEGIIKKIRDRVGSGPVYLSLDIDVLDPAFAPATGTPEAGGYTTREVKRILRGLIGLNFVGFDIVEVAPAYDTNAETTATVAADIVHEFISMLLFEPKEKTAESDFRVQAGRNGDEL</sequence>
<dbReference type="InterPro" id="IPR023696">
    <property type="entry name" value="Ureohydrolase_dom_sf"/>
</dbReference>
<comment type="similarity">
    <text evidence="1">Belongs to the arginase family. Agmatinase subfamily.</text>
</comment>
<evidence type="ECO:0000256" key="5">
    <source>
        <dbReference type="RuleBase" id="RU003684"/>
    </source>
</evidence>
<dbReference type="SUPFAM" id="SSF52768">
    <property type="entry name" value="Arginase/deacetylase"/>
    <property type="match status" value="1"/>
</dbReference>
<keyword evidence="2 4" id="KW-0479">Metal-binding</keyword>
<feature type="binding site" evidence="4">
    <location>
        <position position="210"/>
    </location>
    <ligand>
        <name>Mn(2+)</name>
        <dbReference type="ChEBI" id="CHEBI:29035"/>
        <label>1</label>
    </ligand>
</feature>
<evidence type="ECO:0000313" key="7">
    <source>
        <dbReference type="EMBL" id="KZV99021.1"/>
    </source>
</evidence>
<dbReference type="Proteomes" id="UP000077266">
    <property type="component" value="Unassembled WGS sequence"/>
</dbReference>
<organism evidence="7 8">
    <name type="scientific">Exidia glandulosa HHB12029</name>
    <dbReference type="NCBI Taxonomy" id="1314781"/>
    <lineage>
        <taxon>Eukaryota</taxon>
        <taxon>Fungi</taxon>
        <taxon>Dikarya</taxon>
        <taxon>Basidiomycota</taxon>
        <taxon>Agaricomycotina</taxon>
        <taxon>Agaricomycetes</taxon>
        <taxon>Auriculariales</taxon>
        <taxon>Exidiaceae</taxon>
        <taxon>Exidia</taxon>
    </lineage>
</organism>
<evidence type="ECO:0000313" key="8">
    <source>
        <dbReference type="Proteomes" id="UP000077266"/>
    </source>
</evidence>
<dbReference type="PANTHER" id="PTHR11358">
    <property type="entry name" value="ARGINASE/AGMATINASE"/>
    <property type="match status" value="1"/>
</dbReference>
<evidence type="ECO:0000256" key="6">
    <source>
        <dbReference type="SAM" id="SignalP"/>
    </source>
</evidence>
<protein>
    <submittedName>
        <fullName evidence="7">Arginase/deacetylase</fullName>
    </submittedName>
</protein>
<dbReference type="CDD" id="cd11592">
    <property type="entry name" value="Agmatinase_PAH"/>
    <property type="match status" value="1"/>
</dbReference>
<dbReference type="STRING" id="1314781.A0A165MB98"/>
<dbReference type="GO" id="GO:0008783">
    <property type="term" value="F:agmatinase activity"/>
    <property type="evidence" value="ECO:0007669"/>
    <property type="project" value="TreeGrafter"/>
</dbReference>
<evidence type="ECO:0000256" key="4">
    <source>
        <dbReference type="PIRSR" id="PIRSR036979-1"/>
    </source>
</evidence>
<dbReference type="Pfam" id="PF00491">
    <property type="entry name" value="Arginase"/>
    <property type="match status" value="1"/>
</dbReference>
<dbReference type="PIRSF" id="PIRSF036979">
    <property type="entry name" value="Arginase"/>
    <property type="match status" value="1"/>
</dbReference>
<gene>
    <name evidence="7" type="ORF">EXIGLDRAFT_641009</name>
</gene>
<feature type="binding site" evidence="4">
    <location>
        <position position="305"/>
    </location>
    <ligand>
        <name>Mn(2+)</name>
        <dbReference type="ChEBI" id="CHEBI:29035"/>
        <label>1</label>
    </ligand>
</feature>
<dbReference type="GO" id="GO:0046872">
    <property type="term" value="F:metal ion binding"/>
    <property type="evidence" value="ECO:0007669"/>
    <property type="project" value="UniProtKB-KW"/>
</dbReference>
<comment type="cofactor">
    <cofactor evidence="4">
        <name>Mn(2+)</name>
        <dbReference type="ChEBI" id="CHEBI:29035"/>
    </cofactor>
    <text evidence="4">Binds 2 manganese ions per subunit.</text>
</comment>
<dbReference type="GO" id="GO:0033389">
    <property type="term" value="P:putrescine biosynthetic process from arginine, via agmatine"/>
    <property type="evidence" value="ECO:0007669"/>
    <property type="project" value="TreeGrafter"/>
</dbReference>
<accession>A0A165MB98</accession>
<feature type="binding site" evidence="4">
    <location>
        <position position="185"/>
    </location>
    <ligand>
        <name>Mn(2+)</name>
        <dbReference type="ChEBI" id="CHEBI:29035"/>
        <label>1</label>
    </ligand>
</feature>
<dbReference type="PROSITE" id="PS51409">
    <property type="entry name" value="ARGINASE_2"/>
    <property type="match status" value="1"/>
</dbReference>
<feature type="binding site" evidence="4">
    <location>
        <position position="307"/>
    </location>
    <ligand>
        <name>Mn(2+)</name>
        <dbReference type="ChEBI" id="CHEBI:29035"/>
        <label>1</label>
    </ligand>
</feature>
<dbReference type="PANTHER" id="PTHR11358:SF26">
    <property type="entry name" value="GUANIDINO ACID HYDROLASE, MITOCHONDRIAL"/>
    <property type="match status" value="1"/>
</dbReference>
<proteinExistence type="inferred from homology"/>
<dbReference type="PRINTS" id="PR00116">
    <property type="entry name" value="ARGINASE"/>
</dbReference>
<evidence type="ECO:0000256" key="2">
    <source>
        <dbReference type="ARBA" id="ARBA00022723"/>
    </source>
</evidence>
<feature type="binding site" evidence="4">
    <location>
        <position position="212"/>
    </location>
    <ligand>
        <name>Mn(2+)</name>
        <dbReference type="ChEBI" id="CHEBI:29035"/>
        <label>1</label>
    </ligand>
</feature>
<name>A0A165MB98_EXIGL</name>
<keyword evidence="4" id="KW-0464">Manganese</keyword>
<dbReference type="EMBL" id="KV425913">
    <property type="protein sequence ID" value="KZV99021.1"/>
    <property type="molecule type" value="Genomic_DNA"/>
</dbReference>
<dbReference type="FunFam" id="3.40.800.10:FF:000014">
    <property type="entry name" value="Arginase family protein"/>
    <property type="match status" value="1"/>
</dbReference>
<dbReference type="InParanoid" id="A0A165MB98"/>
<keyword evidence="6" id="KW-0732">Signal</keyword>
<dbReference type="AlphaFoldDB" id="A0A165MB98"/>
<feature type="signal peptide" evidence="6">
    <location>
        <begin position="1"/>
        <end position="16"/>
    </location>
</feature>
<evidence type="ECO:0000256" key="3">
    <source>
        <dbReference type="ARBA" id="ARBA00022801"/>
    </source>
</evidence>
<dbReference type="Gene3D" id="3.40.800.10">
    <property type="entry name" value="Ureohydrolase domain"/>
    <property type="match status" value="1"/>
</dbReference>
<keyword evidence="3 5" id="KW-0378">Hydrolase</keyword>
<dbReference type="PROSITE" id="PS01053">
    <property type="entry name" value="ARGINASE_1"/>
    <property type="match status" value="1"/>
</dbReference>
<reference evidence="7 8" key="1">
    <citation type="journal article" date="2016" name="Mol. Biol. Evol.">
        <title>Comparative Genomics of Early-Diverging Mushroom-Forming Fungi Provides Insights into the Origins of Lignocellulose Decay Capabilities.</title>
        <authorList>
            <person name="Nagy L.G."/>
            <person name="Riley R."/>
            <person name="Tritt A."/>
            <person name="Adam C."/>
            <person name="Daum C."/>
            <person name="Floudas D."/>
            <person name="Sun H."/>
            <person name="Yadav J.S."/>
            <person name="Pangilinan J."/>
            <person name="Larsson K.H."/>
            <person name="Matsuura K."/>
            <person name="Barry K."/>
            <person name="Labutti K."/>
            <person name="Kuo R."/>
            <person name="Ohm R.A."/>
            <person name="Bhattacharya S.S."/>
            <person name="Shirouzu T."/>
            <person name="Yoshinaga Y."/>
            <person name="Martin F.M."/>
            <person name="Grigoriev I.V."/>
            <person name="Hibbett D.S."/>
        </authorList>
    </citation>
    <scope>NUCLEOTIDE SEQUENCE [LARGE SCALE GENOMIC DNA]</scope>
    <source>
        <strain evidence="7 8">HHB12029</strain>
    </source>
</reference>